<feature type="domain" description="Clp R" evidence="2">
    <location>
        <begin position="5"/>
        <end position="189"/>
    </location>
</feature>
<reference evidence="3 4" key="1">
    <citation type="submission" date="2011-12" db="EMBL/GenBank/DDBJ databases">
        <authorList>
            <person name="Kriszt B."/>
            <person name="Tancsics A."/>
            <person name="Cserhati M."/>
            <person name="Toth A."/>
            <person name="Nagy I."/>
            <person name="Horvath B."/>
            <person name="Tamura T."/>
            <person name="Kukolya J."/>
            <person name="Szoboszlay S."/>
        </authorList>
    </citation>
    <scope>NUCLEOTIDE SEQUENCE [LARGE SCALE GENOMIC DNA]</scope>
    <source>
        <strain evidence="3 4">AK37</strain>
    </source>
</reference>
<keyword evidence="3" id="KW-0378">Hydrolase</keyword>
<accession>H0JRR7</accession>
<dbReference type="SUPFAM" id="SSF81923">
    <property type="entry name" value="Double Clp-N motif"/>
    <property type="match status" value="1"/>
</dbReference>
<evidence type="ECO:0000256" key="1">
    <source>
        <dbReference type="PROSITE-ProRule" id="PRU01251"/>
    </source>
</evidence>
<gene>
    <name evidence="3" type="ORF">AK37_11801</name>
</gene>
<dbReference type="PATRIC" id="fig|1114960.4.peg.2400"/>
<dbReference type="InterPro" id="IPR004176">
    <property type="entry name" value="Clp_R_N"/>
</dbReference>
<dbReference type="EMBL" id="AHBW01000040">
    <property type="protein sequence ID" value="EHK83479.1"/>
    <property type="molecule type" value="Genomic_DNA"/>
</dbReference>
<sequence>MIDMFERFADGARSAVVAAQQEAIRVCDPRIEASHLLIGAAVAADEPLRVLLAEEGLTVDGLRSDRAARTADAPLGDEDAAALEAIGIDLDEVRSRLEAAFGKGVLDGKSADRRGVANRLGHIPFDRAAKKSLELALREAIARRERVIRPEHILLGLLRSDDPATGALVEAHVPRAQLRQRLSGHLDAAA</sequence>
<proteinExistence type="predicted"/>
<dbReference type="GO" id="GO:0008233">
    <property type="term" value="F:peptidase activity"/>
    <property type="evidence" value="ECO:0007669"/>
    <property type="project" value="UniProtKB-KW"/>
</dbReference>
<name>H0JRR7_9NOCA</name>
<dbReference type="InterPro" id="IPR036628">
    <property type="entry name" value="Clp_N_dom_sf"/>
</dbReference>
<evidence type="ECO:0000259" key="2">
    <source>
        <dbReference type="PROSITE" id="PS51903"/>
    </source>
</evidence>
<dbReference type="AlphaFoldDB" id="H0JRR7"/>
<keyword evidence="1" id="KW-0677">Repeat</keyword>
<dbReference type="Gene3D" id="1.10.1780.10">
    <property type="entry name" value="Clp, N-terminal domain"/>
    <property type="match status" value="2"/>
</dbReference>
<organism evidence="3 4">
    <name type="scientific">Rhodococcus pyridinivorans AK37</name>
    <dbReference type="NCBI Taxonomy" id="1114960"/>
    <lineage>
        <taxon>Bacteria</taxon>
        <taxon>Bacillati</taxon>
        <taxon>Actinomycetota</taxon>
        <taxon>Actinomycetes</taxon>
        <taxon>Mycobacteriales</taxon>
        <taxon>Nocardiaceae</taxon>
        <taxon>Rhodococcus</taxon>
    </lineage>
</organism>
<dbReference type="GO" id="GO:0006508">
    <property type="term" value="P:proteolysis"/>
    <property type="evidence" value="ECO:0007669"/>
    <property type="project" value="UniProtKB-KW"/>
</dbReference>
<evidence type="ECO:0000313" key="4">
    <source>
        <dbReference type="Proteomes" id="UP000005064"/>
    </source>
</evidence>
<dbReference type="PROSITE" id="PS51903">
    <property type="entry name" value="CLP_R"/>
    <property type="match status" value="1"/>
</dbReference>
<protein>
    <submittedName>
        <fullName evidence="3">Putative Clp protease subunit</fullName>
    </submittedName>
</protein>
<dbReference type="Proteomes" id="UP000005064">
    <property type="component" value="Unassembled WGS sequence"/>
</dbReference>
<comment type="caution">
    <text evidence="3">The sequence shown here is derived from an EMBL/GenBank/DDBJ whole genome shotgun (WGS) entry which is preliminary data.</text>
</comment>
<dbReference type="Pfam" id="PF02861">
    <property type="entry name" value="Clp_N"/>
    <property type="match status" value="1"/>
</dbReference>
<keyword evidence="3" id="KW-0645">Protease</keyword>
<evidence type="ECO:0000313" key="3">
    <source>
        <dbReference type="EMBL" id="EHK83479.1"/>
    </source>
</evidence>